<dbReference type="EMBL" id="JAQJAN010000003">
    <property type="protein sequence ID" value="KAJ5734313.1"/>
    <property type="molecule type" value="Genomic_DNA"/>
</dbReference>
<dbReference type="Proteomes" id="UP001215712">
    <property type="component" value="Unassembled WGS sequence"/>
</dbReference>
<evidence type="ECO:0000313" key="6">
    <source>
        <dbReference type="Proteomes" id="UP001215712"/>
    </source>
</evidence>
<evidence type="ECO:0000256" key="2">
    <source>
        <dbReference type="ARBA" id="ARBA00017835"/>
    </source>
</evidence>
<protein>
    <recommendedName>
        <fullName evidence="2">Mitochondrial fission process protein 1</fullName>
    </recommendedName>
    <alternativeName>
        <fullName evidence="3">Mitochondrial 18 kDa protein</fullName>
    </alternativeName>
</protein>
<dbReference type="AlphaFoldDB" id="A0AAD6HTQ1"/>
<proteinExistence type="inferred from homology"/>
<keyword evidence="6" id="KW-1185">Reference proteome</keyword>
<name>A0AAD6HTQ1_9EURO</name>
<dbReference type="Pfam" id="PF10558">
    <property type="entry name" value="MTP18"/>
    <property type="match status" value="1"/>
</dbReference>
<evidence type="ECO:0000313" key="5">
    <source>
        <dbReference type="EMBL" id="KAJ5734313.1"/>
    </source>
</evidence>
<sequence>MGSSNDYSTVDSTDTSVRYAAYGSRIRTILLSAHRYVAYTSDIGESFRPVAHPLLVRSAYGISWAYLLGDVSHEGYKAYLRNRRALTLPGEAYKDASDVPQNQIFRGMATGNLSRPLNGSSDLEPWPTTEISLAEDYRMIMVKRAVFQSIASMGLPALTIHSVVKYSGRMLNKGKPTFLRTWTPIGLGLSVVPFLPYLFDHPVEEAVDWAFGTALRVYGGEDAVRPLPPHARGSDHAHGHDHGDVAVKETPVTTAAAQLSWEEYKDERDRVRQARREEKGGQSWSSWLGFSLGADEKSKKD</sequence>
<dbReference type="PANTHER" id="PTHR11001:SF2">
    <property type="entry name" value="MITOCHONDRIAL FISSION PROCESS PROTEIN 1"/>
    <property type="match status" value="1"/>
</dbReference>
<comment type="similarity">
    <text evidence="1">Belongs to the MTFP1 family.</text>
</comment>
<reference evidence="5" key="2">
    <citation type="submission" date="2023-01" db="EMBL/GenBank/DDBJ databases">
        <authorList>
            <person name="Petersen C."/>
        </authorList>
    </citation>
    <scope>NUCLEOTIDE SEQUENCE</scope>
    <source>
        <strain evidence="5">IBT 17514</strain>
    </source>
</reference>
<evidence type="ECO:0000256" key="3">
    <source>
        <dbReference type="ARBA" id="ARBA00029631"/>
    </source>
</evidence>
<feature type="region of interest" description="Disordered" evidence="4">
    <location>
        <begin position="266"/>
        <end position="301"/>
    </location>
</feature>
<reference evidence="5" key="1">
    <citation type="journal article" date="2023" name="IMA Fungus">
        <title>Comparative genomic study of the Penicillium genus elucidates a diverse pangenome and 15 lateral gene transfer events.</title>
        <authorList>
            <person name="Petersen C."/>
            <person name="Sorensen T."/>
            <person name="Nielsen M.R."/>
            <person name="Sondergaard T.E."/>
            <person name="Sorensen J.L."/>
            <person name="Fitzpatrick D.A."/>
            <person name="Frisvad J.C."/>
            <person name="Nielsen K.L."/>
        </authorList>
    </citation>
    <scope>NUCLEOTIDE SEQUENCE</scope>
    <source>
        <strain evidence="5">IBT 17514</strain>
    </source>
</reference>
<feature type="compositionally biased region" description="Basic and acidic residues" evidence="4">
    <location>
        <begin position="266"/>
        <end position="280"/>
    </location>
</feature>
<evidence type="ECO:0000256" key="1">
    <source>
        <dbReference type="ARBA" id="ARBA00009224"/>
    </source>
</evidence>
<dbReference type="GO" id="GO:0000266">
    <property type="term" value="P:mitochondrial fission"/>
    <property type="evidence" value="ECO:0007669"/>
    <property type="project" value="TreeGrafter"/>
</dbReference>
<gene>
    <name evidence="5" type="ORF">N7493_003099</name>
</gene>
<feature type="compositionally biased region" description="Basic and acidic residues" evidence="4">
    <location>
        <begin position="232"/>
        <end position="246"/>
    </location>
</feature>
<dbReference type="InterPro" id="IPR019560">
    <property type="entry name" value="Mitochondrial_18_kDa_protein"/>
</dbReference>
<evidence type="ECO:0000256" key="4">
    <source>
        <dbReference type="SAM" id="MobiDB-lite"/>
    </source>
</evidence>
<accession>A0AAD6HTQ1</accession>
<comment type="caution">
    <text evidence="5">The sequence shown here is derived from an EMBL/GenBank/DDBJ whole genome shotgun (WGS) entry which is preliminary data.</text>
</comment>
<feature type="region of interest" description="Disordered" evidence="4">
    <location>
        <begin position="227"/>
        <end position="246"/>
    </location>
</feature>
<organism evidence="5 6">
    <name type="scientific">Penicillium malachiteum</name>
    <dbReference type="NCBI Taxonomy" id="1324776"/>
    <lineage>
        <taxon>Eukaryota</taxon>
        <taxon>Fungi</taxon>
        <taxon>Dikarya</taxon>
        <taxon>Ascomycota</taxon>
        <taxon>Pezizomycotina</taxon>
        <taxon>Eurotiomycetes</taxon>
        <taxon>Eurotiomycetidae</taxon>
        <taxon>Eurotiales</taxon>
        <taxon>Aspergillaceae</taxon>
        <taxon>Penicillium</taxon>
    </lineage>
</organism>
<dbReference type="GO" id="GO:0005739">
    <property type="term" value="C:mitochondrion"/>
    <property type="evidence" value="ECO:0007669"/>
    <property type="project" value="TreeGrafter"/>
</dbReference>
<dbReference type="PANTHER" id="PTHR11001">
    <property type="entry name" value="MITOCHONDRIAL FISSION PROCESS PROTEIN 1"/>
    <property type="match status" value="1"/>
</dbReference>